<dbReference type="InParanoid" id="A0A2S8SVI4"/>
<evidence type="ECO:0000313" key="2">
    <source>
        <dbReference type="EMBL" id="PQV64813.1"/>
    </source>
</evidence>
<dbReference type="AlphaFoldDB" id="A0A2S8SVI4"/>
<evidence type="ECO:0000259" key="1">
    <source>
        <dbReference type="PROSITE" id="PS50943"/>
    </source>
</evidence>
<proteinExistence type="predicted"/>
<feature type="domain" description="HTH cro/C1-type" evidence="1">
    <location>
        <begin position="25"/>
        <end position="71"/>
    </location>
</feature>
<organism evidence="2 3">
    <name type="scientific">Abditibacterium utsteinense</name>
    <dbReference type="NCBI Taxonomy" id="1960156"/>
    <lineage>
        <taxon>Bacteria</taxon>
        <taxon>Pseudomonadati</taxon>
        <taxon>Abditibacteriota</taxon>
        <taxon>Abditibacteriia</taxon>
        <taxon>Abditibacteriales</taxon>
        <taxon>Abditibacteriaceae</taxon>
        <taxon>Abditibacterium</taxon>
    </lineage>
</organism>
<keyword evidence="3" id="KW-1185">Reference proteome</keyword>
<comment type="caution">
    <text evidence="2">The sequence shown here is derived from an EMBL/GenBank/DDBJ whole genome shotgun (WGS) entry which is preliminary data.</text>
</comment>
<dbReference type="EMBL" id="NIGF01000003">
    <property type="protein sequence ID" value="PQV64813.1"/>
    <property type="molecule type" value="Genomic_DNA"/>
</dbReference>
<name>A0A2S8SVI4_9BACT</name>
<protein>
    <submittedName>
        <fullName evidence="2">Putative transcriptional regulator</fullName>
    </submittedName>
</protein>
<dbReference type="SUPFAM" id="SSF47413">
    <property type="entry name" value="lambda repressor-like DNA-binding domains"/>
    <property type="match status" value="1"/>
</dbReference>
<dbReference type="PROSITE" id="PS50943">
    <property type="entry name" value="HTH_CROC1"/>
    <property type="match status" value="1"/>
</dbReference>
<reference evidence="2 3" key="1">
    <citation type="journal article" date="2018" name="Syst. Appl. Microbiol.">
        <title>Abditibacterium utsteinense sp. nov., the first cultivated member of candidate phylum FBP, isolated from ice-free Antarctic soil samples.</title>
        <authorList>
            <person name="Tahon G."/>
            <person name="Tytgat B."/>
            <person name="Lebbe L."/>
            <person name="Carlier A."/>
            <person name="Willems A."/>
        </authorList>
    </citation>
    <scope>NUCLEOTIDE SEQUENCE [LARGE SCALE GENOMIC DNA]</scope>
    <source>
        <strain evidence="2 3">LMG 29911</strain>
    </source>
</reference>
<sequence length="80" mass="9417">MTWMIRTKFEELRLKKLRDVGVTRLPLQQIAKETGLSFTTLQRLSAETNTRVDYATLDVLCRYFDCTVCELLQYVPNNQE</sequence>
<dbReference type="InterPro" id="IPR001387">
    <property type="entry name" value="Cro/C1-type_HTH"/>
</dbReference>
<evidence type="ECO:0000313" key="3">
    <source>
        <dbReference type="Proteomes" id="UP000237684"/>
    </source>
</evidence>
<dbReference type="InterPro" id="IPR010982">
    <property type="entry name" value="Lambda_DNA-bd_dom_sf"/>
</dbReference>
<accession>A0A2S8SVI4</accession>
<gene>
    <name evidence="2" type="ORF">B1R32_10380</name>
</gene>
<dbReference type="Proteomes" id="UP000237684">
    <property type="component" value="Unassembled WGS sequence"/>
</dbReference>
<dbReference type="GO" id="GO:0003677">
    <property type="term" value="F:DNA binding"/>
    <property type="evidence" value="ECO:0007669"/>
    <property type="project" value="InterPro"/>
</dbReference>
<dbReference type="Pfam" id="PF13443">
    <property type="entry name" value="HTH_26"/>
    <property type="match status" value="1"/>
</dbReference>
<dbReference type="Gene3D" id="1.10.260.40">
    <property type="entry name" value="lambda repressor-like DNA-binding domains"/>
    <property type="match status" value="1"/>
</dbReference>